<feature type="compositionally biased region" description="Pro residues" evidence="1">
    <location>
        <begin position="30"/>
        <end position="43"/>
    </location>
</feature>
<protein>
    <recommendedName>
        <fullName evidence="4">Rxt3-domain-containing protein</fullName>
    </recommendedName>
</protein>
<dbReference type="RefSeq" id="XP_040686062.1">
    <property type="nucleotide sequence ID" value="XM_040836277.1"/>
</dbReference>
<evidence type="ECO:0000313" key="3">
    <source>
        <dbReference type="Proteomes" id="UP000184383"/>
    </source>
</evidence>
<feature type="compositionally biased region" description="Polar residues" evidence="1">
    <location>
        <begin position="663"/>
        <end position="672"/>
    </location>
</feature>
<feature type="compositionally biased region" description="Polar residues" evidence="1">
    <location>
        <begin position="501"/>
        <end position="516"/>
    </location>
</feature>
<gene>
    <name evidence="2" type="ORF">ASPWEDRAFT_44488</name>
</gene>
<evidence type="ECO:0000256" key="1">
    <source>
        <dbReference type="SAM" id="MobiDB-lite"/>
    </source>
</evidence>
<evidence type="ECO:0000313" key="2">
    <source>
        <dbReference type="EMBL" id="OJJ32385.1"/>
    </source>
</evidence>
<dbReference type="EMBL" id="KV878215">
    <property type="protein sequence ID" value="OJJ32385.1"/>
    <property type="molecule type" value="Genomic_DNA"/>
</dbReference>
<dbReference type="Pfam" id="PF08642">
    <property type="entry name" value="Rxt3"/>
    <property type="match status" value="1"/>
</dbReference>
<feature type="compositionally biased region" description="Low complexity" evidence="1">
    <location>
        <begin position="715"/>
        <end position="724"/>
    </location>
</feature>
<dbReference type="Proteomes" id="UP000184383">
    <property type="component" value="Unassembled WGS sequence"/>
</dbReference>
<feature type="region of interest" description="Disordered" evidence="1">
    <location>
        <begin position="884"/>
        <end position="913"/>
    </location>
</feature>
<keyword evidence="3" id="KW-1185">Reference proteome</keyword>
<feature type="compositionally biased region" description="Polar residues" evidence="1">
    <location>
        <begin position="248"/>
        <end position="262"/>
    </location>
</feature>
<dbReference type="GeneID" id="63752125"/>
<reference evidence="3" key="1">
    <citation type="journal article" date="2017" name="Genome Biol.">
        <title>Comparative genomics reveals high biological diversity and specific adaptations in the industrially and medically important fungal genus Aspergillus.</title>
        <authorList>
            <person name="de Vries R.P."/>
            <person name="Riley R."/>
            <person name="Wiebenga A."/>
            <person name="Aguilar-Osorio G."/>
            <person name="Amillis S."/>
            <person name="Uchima C.A."/>
            <person name="Anderluh G."/>
            <person name="Asadollahi M."/>
            <person name="Askin M."/>
            <person name="Barry K."/>
            <person name="Battaglia E."/>
            <person name="Bayram O."/>
            <person name="Benocci T."/>
            <person name="Braus-Stromeyer S.A."/>
            <person name="Caldana C."/>
            <person name="Canovas D."/>
            <person name="Cerqueira G.C."/>
            <person name="Chen F."/>
            <person name="Chen W."/>
            <person name="Choi C."/>
            <person name="Clum A."/>
            <person name="Dos Santos R.A."/>
            <person name="Damasio A.R."/>
            <person name="Diallinas G."/>
            <person name="Emri T."/>
            <person name="Fekete E."/>
            <person name="Flipphi M."/>
            <person name="Freyberg S."/>
            <person name="Gallo A."/>
            <person name="Gournas C."/>
            <person name="Habgood R."/>
            <person name="Hainaut M."/>
            <person name="Harispe M.L."/>
            <person name="Henrissat B."/>
            <person name="Hilden K.S."/>
            <person name="Hope R."/>
            <person name="Hossain A."/>
            <person name="Karabika E."/>
            <person name="Karaffa L."/>
            <person name="Karanyi Z."/>
            <person name="Krasevec N."/>
            <person name="Kuo A."/>
            <person name="Kusch H."/>
            <person name="LaButti K."/>
            <person name="Lagendijk E.L."/>
            <person name="Lapidus A."/>
            <person name="Levasseur A."/>
            <person name="Lindquist E."/>
            <person name="Lipzen A."/>
            <person name="Logrieco A.F."/>
            <person name="MacCabe A."/>
            <person name="Maekelae M.R."/>
            <person name="Malavazi I."/>
            <person name="Melin P."/>
            <person name="Meyer V."/>
            <person name="Mielnichuk N."/>
            <person name="Miskei M."/>
            <person name="Molnar A.P."/>
            <person name="Mule G."/>
            <person name="Ngan C.Y."/>
            <person name="Orejas M."/>
            <person name="Orosz E."/>
            <person name="Ouedraogo J.P."/>
            <person name="Overkamp K.M."/>
            <person name="Park H.-S."/>
            <person name="Perrone G."/>
            <person name="Piumi F."/>
            <person name="Punt P.J."/>
            <person name="Ram A.F."/>
            <person name="Ramon A."/>
            <person name="Rauscher S."/>
            <person name="Record E."/>
            <person name="Riano-Pachon D.M."/>
            <person name="Robert V."/>
            <person name="Roehrig J."/>
            <person name="Ruller R."/>
            <person name="Salamov A."/>
            <person name="Salih N.S."/>
            <person name="Samson R.A."/>
            <person name="Sandor E."/>
            <person name="Sanguinetti M."/>
            <person name="Schuetze T."/>
            <person name="Sepcic K."/>
            <person name="Shelest E."/>
            <person name="Sherlock G."/>
            <person name="Sophianopoulou V."/>
            <person name="Squina F.M."/>
            <person name="Sun H."/>
            <person name="Susca A."/>
            <person name="Todd R.B."/>
            <person name="Tsang A."/>
            <person name="Unkles S.E."/>
            <person name="van de Wiele N."/>
            <person name="van Rossen-Uffink D."/>
            <person name="Oliveira J.V."/>
            <person name="Vesth T.C."/>
            <person name="Visser J."/>
            <person name="Yu J.-H."/>
            <person name="Zhou M."/>
            <person name="Andersen M.R."/>
            <person name="Archer D.B."/>
            <person name="Baker S.E."/>
            <person name="Benoit I."/>
            <person name="Brakhage A.A."/>
            <person name="Braus G.H."/>
            <person name="Fischer R."/>
            <person name="Frisvad J.C."/>
            <person name="Goldman G.H."/>
            <person name="Houbraken J."/>
            <person name="Oakley B."/>
            <person name="Pocsi I."/>
            <person name="Scazzocchio C."/>
            <person name="Seiboth B."/>
            <person name="vanKuyk P.A."/>
            <person name="Wortman J."/>
            <person name="Dyer P.S."/>
            <person name="Grigoriev I.V."/>
        </authorList>
    </citation>
    <scope>NUCLEOTIDE SEQUENCE [LARGE SCALE GENOMIC DNA]</scope>
    <source>
        <strain evidence="3">DTO 134E9</strain>
    </source>
</reference>
<feature type="compositionally biased region" description="Basic residues" evidence="1">
    <location>
        <begin position="725"/>
        <end position="738"/>
    </location>
</feature>
<feature type="compositionally biased region" description="Basic and acidic residues" evidence="1">
    <location>
        <begin position="98"/>
        <end position="110"/>
    </location>
</feature>
<proteinExistence type="predicted"/>
<name>A0A1L9RBT3_ASPWE</name>
<sequence length="1026" mass="111899">MMDFQKHPPQPQQYHRPSALFVAPHDPRVVPAPPPRPYGPPHPAVYDPFPRRETIYSFPSSSSSPSPVTAAAYVHSSLRADSNAYHASSANHGSVKKHNLDKVGMKDRNHQVYYNQRHSLAYPEGQHEQSAPPTLGTRQMPPPSPPQHYPSRGQSGSASHHALSNPFLSREPPSNPAHRPGSSMSISAMLGSDADRPPRDVGSSSIFSRLPVSSAPFASAPPQTAPGAMSPPTAPARTSSLEYPLFRRSQTPETSFAKSQSARPYRSSSGGVPQPPVSAGLSRPPLTSQPTHPSPQMSTADSYNEHRRLSFNGPIPRPNSQPQHIDPSARPSVYSPLSRPAPGLAEGSLGVAQQRPPSYLGLESQHSRFGGLYGERQAEEQAHRERERERERERIMAHEAEARAAHHQPARYGSHYGEREAGASRHPSASTWEMGRSQPPSPESKRFPAPEPGSGFGFGAIQSYTKSLGSQMGGSRQPSLSMQPRQGQPTPPPSEQPYLSRLQTEQPRIFASTPSAGPSPLIHSAPDDQRRKGSDELFHHRNLLAVGAEGKRGGRASPLPQAVQGAQAQIMGPAGETGIKNELGRVFSGIGSGVGGVTAPTAVSGPSTPMTASPFKREGATARSTNSETTTDETKIGRPGSTTGKRSRKSREDEGQLDGETGGSDSRLGTSTRGRRGRHVHHHHHHHHHHRHKADEEAAHRSLPSMNPFHRTSTPAEAAAPGTAGHHHHHHHHHHHAPRPAMHIAASPMREPRTVVNIEPVLSNVAHLPRHHLGSTLYAPRIGVPTSKATLESAKFGYTTTPLPLPRFEGRENCTFTIRVPRFRIDTSHREEICARRALWGTGIYTDDSDPVAAAIHSGFIRGAWGEDVDETMLDLEIRDTYQHAPKSADEMSADSEATAGERPRVPPATPSDKDLHITLQILPKLEQYESSVIFGLKSRPWDGMHDGMSFRVLRVEWVEEGVGRGEERNGEARRKRLRNLMQTGRICTGPGVVKLEQLRKGVIEVPRRKIGMDNQERSAPVQTVS</sequence>
<evidence type="ECO:0008006" key="4">
    <source>
        <dbReference type="Google" id="ProtNLM"/>
    </source>
</evidence>
<dbReference type="VEuPathDB" id="FungiDB:ASPWEDRAFT_44488"/>
<feature type="compositionally biased region" description="Basic and acidic residues" evidence="1">
    <location>
        <begin position="525"/>
        <end position="538"/>
    </location>
</feature>
<dbReference type="InterPro" id="IPR036609">
    <property type="entry name" value="LCCL_sf"/>
</dbReference>
<feature type="compositionally biased region" description="Basic and acidic residues" evidence="1">
    <location>
        <begin position="376"/>
        <end position="404"/>
    </location>
</feature>
<dbReference type="InterPro" id="IPR013951">
    <property type="entry name" value="Rxt3"/>
</dbReference>
<feature type="compositionally biased region" description="Low complexity" evidence="1">
    <location>
        <begin position="211"/>
        <end position="226"/>
    </location>
</feature>
<dbReference type="STRING" id="1073089.A0A1L9RBT3"/>
<feature type="compositionally biased region" description="Basic residues" evidence="1">
    <location>
        <begin position="673"/>
        <end position="692"/>
    </location>
</feature>
<dbReference type="SUPFAM" id="SSF69848">
    <property type="entry name" value="LCCL domain"/>
    <property type="match status" value="1"/>
</dbReference>
<dbReference type="OrthoDB" id="3596986at2759"/>
<feature type="region of interest" description="Disordered" evidence="1">
    <location>
        <begin position="24"/>
        <end position="46"/>
    </location>
</feature>
<feature type="region of interest" description="Disordered" evidence="1">
    <location>
        <begin position="599"/>
        <end position="740"/>
    </location>
</feature>
<dbReference type="AlphaFoldDB" id="A0A1L9RBT3"/>
<accession>A0A1L9RBT3</accession>
<feature type="compositionally biased region" description="Polar residues" evidence="1">
    <location>
        <begin position="285"/>
        <end position="302"/>
    </location>
</feature>
<feature type="compositionally biased region" description="Polar residues" evidence="1">
    <location>
        <begin position="462"/>
        <end position="488"/>
    </location>
</feature>
<dbReference type="Gene3D" id="2.170.130.20">
    <property type="entry name" value="LCCL-like domain"/>
    <property type="match status" value="1"/>
</dbReference>
<organism evidence="2 3">
    <name type="scientific">Aspergillus wentii DTO 134E9</name>
    <dbReference type="NCBI Taxonomy" id="1073089"/>
    <lineage>
        <taxon>Eukaryota</taxon>
        <taxon>Fungi</taxon>
        <taxon>Dikarya</taxon>
        <taxon>Ascomycota</taxon>
        <taxon>Pezizomycotina</taxon>
        <taxon>Eurotiomycetes</taxon>
        <taxon>Eurotiomycetidae</taxon>
        <taxon>Eurotiales</taxon>
        <taxon>Aspergillaceae</taxon>
        <taxon>Aspergillus</taxon>
        <taxon>Aspergillus subgen. Cremei</taxon>
    </lineage>
</organism>
<feature type="region of interest" description="Disordered" evidence="1">
    <location>
        <begin position="84"/>
        <end position="538"/>
    </location>
</feature>